<keyword evidence="3" id="KW-1185">Reference proteome</keyword>
<name>A0ABP4CC37_9ACTN</name>
<dbReference type="SUPFAM" id="SSF52091">
    <property type="entry name" value="SpoIIaa-like"/>
    <property type="match status" value="1"/>
</dbReference>
<dbReference type="CDD" id="cd07043">
    <property type="entry name" value="STAS_anti-anti-sigma_factors"/>
    <property type="match status" value="1"/>
</dbReference>
<dbReference type="InterPro" id="IPR058548">
    <property type="entry name" value="MlaB-like_STAS"/>
</dbReference>
<proteinExistence type="predicted"/>
<dbReference type="Pfam" id="PF13466">
    <property type="entry name" value="STAS_2"/>
    <property type="match status" value="1"/>
</dbReference>
<dbReference type="PROSITE" id="PS50801">
    <property type="entry name" value="STAS"/>
    <property type="match status" value="1"/>
</dbReference>
<feature type="domain" description="STAS" evidence="1">
    <location>
        <begin position="196"/>
        <end position="284"/>
    </location>
</feature>
<dbReference type="Pfam" id="PF14417">
    <property type="entry name" value="MEDS"/>
    <property type="match status" value="1"/>
</dbReference>
<dbReference type="Proteomes" id="UP001500665">
    <property type="component" value="Unassembled WGS sequence"/>
</dbReference>
<organism evidence="2 3">
    <name type="scientific">Actinocorallia libanotica</name>
    <dbReference type="NCBI Taxonomy" id="46162"/>
    <lineage>
        <taxon>Bacteria</taxon>
        <taxon>Bacillati</taxon>
        <taxon>Actinomycetota</taxon>
        <taxon>Actinomycetes</taxon>
        <taxon>Streptosporangiales</taxon>
        <taxon>Thermomonosporaceae</taxon>
        <taxon>Actinocorallia</taxon>
    </lineage>
</organism>
<sequence length="284" mass="31822">MYVRRSVRDLLPGDHAWLPFCCPDEQGHVIGSWIAQGLRIRDKVVYVTDAEHWELPGLYGHDLSPAVRAGLLTLLPVGEACLTGGMFDPEKMLQTVADEIAKAEEQEFRGIRITAETSWALDQPFGDTRLMVCERELAERVGPSVSVTAICQTDVRRCSPAQFDLLAEQHEVRVVPDPDFDDPVLSITRTYRPPGLRLCGELDAARHTHFVEALNSLPSQEEAIHLDLSELDFLSLSALRTMVEYTRRRGSRGAVVLHRVPPEVRSTLEVVGMHRLPGIRLDED</sequence>
<gene>
    <name evidence="2" type="ORF">GCM10009550_64390</name>
</gene>
<evidence type="ECO:0000313" key="2">
    <source>
        <dbReference type="EMBL" id="GAA0965065.1"/>
    </source>
</evidence>
<dbReference type="Gene3D" id="3.30.750.24">
    <property type="entry name" value="STAS domain"/>
    <property type="match status" value="1"/>
</dbReference>
<dbReference type="InterPro" id="IPR002645">
    <property type="entry name" value="STAS_dom"/>
</dbReference>
<reference evidence="3" key="1">
    <citation type="journal article" date="2019" name="Int. J. Syst. Evol. Microbiol.">
        <title>The Global Catalogue of Microorganisms (GCM) 10K type strain sequencing project: providing services to taxonomists for standard genome sequencing and annotation.</title>
        <authorList>
            <consortium name="The Broad Institute Genomics Platform"/>
            <consortium name="The Broad Institute Genome Sequencing Center for Infectious Disease"/>
            <person name="Wu L."/>
            <person name="Ma J."/>
        </authorList>
    </citation>
    <scope>NUCLEOTIDE SEQUENCE [LARGE SCALE GENOMIC DNA]</scope>
    <source>
        <strain evidence="3">JCM 10696</strain>
    </source>
</reference>
<evidence type="ECO:0000259" key="1">
    <source>
        <dbReference type="PROSITE" id="PS50801"/>
    </source>
</evidence>
<dbReference type="InterPro" id="IPR025847">
    <property type="entry name" value="MEDS_domain"/>
</dbReference>
<dbReference type="RefSeq" id="WP_344245245.1">
    <property type="nucleotide sequence ID" value="NZ_BAAAHH010000036.1"/>
</dbReference>
<dbReference type="InterPro" id="IPR036513">
    <property type="entry name" value="STAS_dom_sf"/>
</dbReference>
<dbReference type="EMBL" id="BAAAHH010000036">
    <property type="protein sequence ID" value="GAA0965065.1"/>
    <property type="molecule type" value="Genomic_DNA"/>
</dbReference>
<accession>A0ABP4CC37</accession>
<evidence type="ECO:0000313" key="3">
    <source>
        <dbReference type="Proteomes" id="UP001500665"/>
    </source>
</evidence>
<comment type="caution">
    <text evidence="2">The sequence shown here is derived from an EMBL/GenBank/DDBJ whole genome shotgun (WGS) entry which is preliminary data.</text>
</comment>
<protein>
    <recommendedName>
        <fullName evidence="1">STAS domain-containing protein</fullName>
    </recommendedName>
</protein>